<evidence type="ECO:0000256" key="4">
    <source>
        <dbReference type="ARBA" id="ARBA00022449"/>
    </source>
</evidence>
<feature type="transmembrane region" description="Helical" evidence="12">
    <location>
        <begin position="116"/>
        <end position="137"/>
    </location>
</feature>
<dbReference type="GO" id="GO:1902600">
    <property type="term" value="P:proton transmembrane transport"/>
    <property type="evidence" value="ECO:0007669"/>
    <property type="project" value="InterPro"/>
</dbReference>
<dbReference type="GO" id="GO:0012505">
    <property type="term" value="C:endomembrane system"/>
    <property type="evidence" value="ECO:0007669"/>
    <property type="project" value="UniProtKB-SubCell"/>
</dbReference>
<evidence type="ECO:0000256" key="2">
    <source>
        <dbReference type="ARBA" id="ARBA00005551"/>
    </source>
</evidence>
<dbReference type="Gene3D" id="3.40.50.720">
    <property type="entry name" value="NAD(P)-binding Rossmann-like Domain"/>
    <property type="match status" value="1"/>
</dbReference>
<feature type="transmembrane region" description="Helical" evidence="12">
    <location>
        <begin position="88"/>
        <end position="110"/>
    </location>
</feature>
<keyword evidence="10 12" id="KW-0472">Membrane</keyword>
<accession>A0A9W6N3N6</accession>
<sequence length="610" mass="63800">MAAAEGNQLIQVVALLGAGVVAVPIFRRLGLGSVLGYFAAGLVIGPFGFGLFPDPASVLHVAEFGVIMLLFIIGLEMQPARLWAMRRLIFGLGAGQVVVCGALLTGAGVAAGLSPAVAFVAGMGFVLSSTAVVMQMLEERGDVSTPAGQKAVAILLLEDLAIVPLLAIVAFLAPGADSHGGADWRGIGIAIASVAGLVIAGRYLLNPMFRVLARSQAREVMTAAALLVVLGAALLMELGGLSMAMGAFLAGVLLSESTFRHQLEADIEPFRGVLLGVFFLAVGMSLDLAAIAANWGVVALAVAGFVIVKAIGIYGVARATGATNREAIDRTALFAQGGEFAFVLYSAATSAGVMDARENAIFTAAVIISMALTPFTTIALKHLMPPPADDRGDADVEHADGLTGSVLVIGFGRFGQMVSQPLLARGFDVSIIENNVDMIEAASDFGFKVYYGDGSRLDTLRTSGAGEARAVLVCADGRDNVTRIADLVRHEFPHAKLFVRAYDRGHAIDLIRNGVDYQLRETLESALTFGEAALKELGVPPEEAEELMEDVRRKDEERLALQVAGDIYSGTDLLTGNAPVPSPLTRPKRRGRVFDDKALPGRPAPGVRGA</sequence>
<evidence type="ECO:0000313" key="15">
    <source>
        <dbReference type="Proteomes" id="UP001143364"/>
    </source>
</evidence>
<feature type="transmembrane region" description="Helical" evidence="12">
    <location>
        <begin position="297"/>
        <end position="316"/>
    </location>
</feature>
<keyword evidence="5" id="KW-0633">Potassium transport</keyword>
<evidence type="ECO:0000256" key="6">
    <source>
        <dbReference type="ARBA" id="ARBA00022692"/>
    </source>
</evidence>
<evidence type="ECO:0000256" key="5">
    <source>
        <dbReference type="ARBA" id="ARBA00022538"/>
    </source>
</evidence>
<evidence type="ECO:0000256" key="10">
    <source>
        <dbReference type="ARBA" id="ARBA00023136"/>
    </source>
</evidence>
<dbReference type="SUPFAM" id="SSF51735">
    <property type="entry name" value="NAD(P)-binding Rossmann-fold domains"/>
    <property type="match status" value="1"/>
</dbReference>
<evidence type="ECO:0000256" key="12">
    <source>
        <dbReference type="SAM" id="Phobius"/>
    </source>
</evidence>
<dbReference type="NCBIfam" id="TIGR00932">
    <property type="entry name" value="2a37"/>
    <property type="match status" value="1"/>
</dbReference>
<gene>
    <name evidence="14" type="ORF">GCM10008171_15110</name>
</gene>
<feature type="transmembrane region" description="Helical" evidence="12">
    <location>
        <begin position="58"/>
        <end position="76"/>
    </location>
</feature>
<evidence type="ECO:0000256" key="9">
    <source>
        <dbReference type="ARBA" id="ARBA00023065"/>
    </source>
</evidence>
<feature type="transmembrane region" description="Helical" evidence="12">
    <location>
        <begin position="184"/>
        <end position="205"/>
    </location>
</feature>
<keyword evidence="15" id="KW-1185">Reference proteome</keyword>
<keyword evidence="3" id="KW-0813">Transport</keyword>
<feature type="transmembrane region" description="Helical" evidence="12">
    <location>
        <begin position="34"/>
        <end position="52"/>
    </location>
</feature>
<dbReference type="InterPro" id="IPR038770">
    <property type="entry name" value="Na+/solute_symporter_sf"/>
</dbReference>
<dbReference type="InterPro" id="IPR004771">
    <property type="entry name" value="K/H_exchanger"/>
</dbReference>
<dbReference type="InterPro" id="IPR003148">
    <property type="entry name" value="RCK_N"/>
</dbReference>
<feature type="transmembrane region" description="Helical" evidence="12">
    <location>
        <begin position="6"/>
        <end position="27"/>
    </location>
</feature>
<keyword evidence="8 12" id="KW-1133">Transmembrane helix</keyword>
<protein>
    <submittedName>
        <fullName evidence="14">Potassium efflux system protein</fullName>
    </submittedName>
</protein>
<dbReference type="GO" id="GO:0015297">
    <property type="term" value="F:antiporter activity"/>
    <property type="evidence" value="ECO:0007669"/>
    <property type="project" value="UniProtKB-KW"/>
</dbReference>
<keyword evidence="9" id="KW-0406">Ion transport</keyword>
<evidence type="ECO:0000256" key="3">
    <source>
        <dbReference type="ARBA" id="ARBA00022448"/>
    </source>
</evidence>
<dbReference type="PANTHER" id="PTHR46157:SF8">
    <property type="entry name" value="GLUTATHIONE-REGULATED POTASSIUM-EFFLUX SYSTEM PROTEIN"/>
    <property type="match status" value="1"/>
</dbReference>
<evidence type="ECO:0000256" key="7">
    <source>
        <dbReference type="ARBA" id="ARBA00022958"/>
    </source>
</evidence>
<evidence type="ECO:0000256" key="11">
    <source>
        <dbReference type="SAM" id="MobiDB-lite"/>
    </source>
</evidence>
<feature type="transmembrane region" description="Helical" evidence="12">
    <location>
        <begin position="360"/>
        <end position="380"/>
    </location>
</feature>
<dbReference type="GO" id="GO:0008324">
    <property type="term" value="F:monoatomic cation transmembrane transporter activity"/>
    <property type="evidence" value="ECO:0007669"/>
    <property type="project" value="InterPro"/>
</dbReference>
<reference evidence="14" key="1">
    <citation type="journal article" date="2014" name="Int. J. Syst. Evol. Microbiol.">
        <title>Complete genome sequence of Corynebacterium casei LMG S-19264T (=DSM 44701T), isolated from a smear-ripened cheese.</title>
        <authorList>
            <consortium name="US DOE Joint Genome Institute (JGI-PGF)"/>
            <person name="Walter F."/>
            <person name="Albersmeier A."/>
            <person name="Kalinowski J."/>
            <person name="Ruckert C."/>
        </authorList>
    </citation>
    <scope>NUCLEOTIDE SEQUENCE</scope>
    <source>
        <strain evidence="14">VKM B-2555</strain>
    </source>
</reference>
<comment type="caution">
    <text evidence="14">The sequence shown here is derived from an EMBL/GenBank/DDBJ whole genome shotgun (WGS) entry which is preliminary data.</text>
</comment>
<evidence type="ECO:0000256" key="8">
    <source>
        <dbReference type="ARBA" id="ARBA00022989"/>
    </source>
</evidence>
<dbReference type="GO" id="GO:0005886">
    <property type="term" value="C:plasma membrane"/>
    <property type="evidence" value="ECO:0007669"/>
    <property type="project" value="TreeGrafter"/>
</dbReference>
<dbReference type="PROSITE" id="PS51201">
    <property type="entry name" value="RCK_N"/>
    <property type="match status" value="1"/>
</dbReference>
<dbReference type="Proteomes" id="UP001143364">
    <property type="component" value="Unassembled WGS sequence"/>
</dbReference>
<feature type="domain" description="RCK N-terminal" evidence="13">
    <location>
        <begin position="403"/>
        <end position="519"/>
    </location>
</feature>
<dbReference type="RefSeq" id="WP_271204206.1">
    <property type="nucleotide sequence ID" value="NZ_BSFK01000007.1"/>
</dbReference>
<evidence type="ECO:0000313" key="14">
    <source>
        <dbReference type="EMBL" id="GLK76257.1"/>
    </source>
</evidence>
<dbReference type="EMBL" id="BSFK01000007">
    <property type="protein sequence ID" value="GLK76257.1"/>
    <property type="molecule type" value="Genomic_DNA"/>
</dbReference>
<evidence type="ECO:0000259" key="13">
    <source>
        <dbReference type="PROSITE" id="PS51201"/>
    </source>
</evidence>
<dbReference type="InterPro" id="IPR036291">
    <property type="entry name" value="NAD(P)-bd_dom_sf"/>
</dbReference>
<dbReference type="Pfam" id="PF00999">
    <property type="entry name" value="Na_H_Exchanger"/>
    <property type="match status" value="1"/>
</dbReference>
<evidence type="ECO:0000256" key="1">
    <source>
        <dbReference type="ARBA" id="ARBA00004127"/>
    </source>
</evidence>
<organism evidence="14 15">
    <name type="scientific">Methylopila jiangsuensis</name>
    <dbReference type="NCBI Taxonomy" id="586230"/>
    <lineage>
        <taxon>Bacteria</taxon>
        <taxon>Pseudomonadati</taxon>
        <taxon>Pseudomonadota</taxon>
        <taxon>Alphaproteobacteria</taxon>
        <taxon>Hyphomicrobiales</taxon>
        <taxon>Methylopilaceae</taxon>
        <taxon>Methylopila</taxon>
    </lineage>
</organism>
<feature type="region of interest" description="Disordered" evidence="11">
    <location>
        <begin position="570"/>
        <end position="610"/>
    </location>
</feature>
<feature type="transmembrane region" description="Helical" evidence="12">
    <location>
        <begin position="328"/>
        <end position="348"/>
    </location>
</feature>
<dbReference type="GO" id="GO:0006813">
    <property type="term" value="P:potassium ion transport"/>
    <property type="evidence" value="ECO:0007669"/>
    <property type="project" value="UniProtKB-KW"/>
</dbReference>
<keyword evidence="4" id="KW-0050">Antiport</keyword>
<dbReference type="FunFam" id="3.40.50.720:FF:000036">
    <property type="entry name" value="Glutathione-regulated potassium-efflux system protein KefB"/>
    <property type="match status" value="1"/>
</dbReference>
<dbReference type="InterPro" id="IPR006153">
    <property type="entry name" value="Cation/H_exchanger_TM"/>
</dbReference>
<dbReference type="Pfam" id="PF02254">
    <property type="entry name" value="TrkA_N"/>
    <property type="match status" value="1"/>
</dbReference>
<dbReference type="Gene3D" id="1.20.1530.20">
    <property type="match status" value="1"/>
</dbReference>
<dbReference type="AlphaFoldDB" id="A0A9W6N3N6"/>
<keyword evidence="7" id="KW-0630">Potassium</keyword>
<proteinExistence type="inferred from homology"/>
<name>A0A9W6N3N6_9HYPH</name>
<keyword evidence="6 12" id="KW-0812">Transmembrane</keyword>
<comment type="similarity">
    <text evidence="2">Belongs to the monovalent cation:proton antiporter 2 (CPA2) transporter (TC 2.A.37) family.</text>
</comment>
<reference evidence="14" key="2">
    <citation type="submission" date="2023-01" db="EMBL/GenBank/DDBJ databases">
        <authorList>
            <person name="Sun Q."/>
            <person name="Evtushenko L."/>
        </authorList>
    </citation>
    <scope>NUCLEOTIDE SEQUENCE</scope>
    <source>
        <strain evidence="14">VKM B-2555</strain>
    </source>
</reference>
<feature type="transmembrane region" description="Helical" evidence="12">
    <location>
        <begin position="149"/>
        <end position="172"/>
    </location>
</feature>
<comment type="subcellular location">
    <subcellularLocation>
        <location evidence="1">Endomembrane system</location>
        <topology evidence="1">Multi-pass membrane protein</topology>
    </subcellularLocation>
</comment>
<dbReference type="PANTHER" id="PTHR46157">
    <property type="entry name" value="K(+) EFFLUX ANTIPORTER 3, CHLOROPLASTIC"/>
    <property type="match status" value="1"/>
</dbReference>
<feature type="transmembrane region" description="Helical" evidence="12">
    <location>
        <begin position="271"/>
        <end position="291"/>
    </location>
</feature>